<gene>
    <name evidence="1" type="ORF">MSZNOR_1801</name>
</gene>
<reference evidence="1 2" key="1">
    <citation type="submission" date="2023-03" db="EMBL/GenBank/DDBJ databases">
        <authorList>
            <person name="Pearce D."/>
        </authorList>
    </citation>
    <scope>NUCLEOTIDE SEQUENCE [LARGE SCALE GENOMIC DNA]</scope>
    <source>
        <strain evidence="1">Msz</strain>
    </source>
</reference>
<accession>A0ABN8X3N2</accession>
<proteinExistence type="predicted"/>
<name>A0ABN8X3N2_9GAMM</name>
<evidence type="ECO:0000313" key="2">
    <source>
        <dbReference type="Proteomes" id="UP001162030"/>
    </source>
</evidence>
<protein>
    <submittedName>
        <fullName evidence="1">Uncharacterized protein</fullName>
    </submittedName>
</protein>
<organism evidence="1 2">
    <name type="scientific">Methylocaldum szegediense</name>
    <dbReference type="NCBI Taxonomy" id="73780"/>
    <lineage>
        <taxon>Bacteria</taxon>
        <taxon>Pseudomonadati</taxon>
        <taxon>Pseudomonadota</taxon>
        <taxon>Gammaproteobacteria</taxon>
        <taxon>Methylococcales</taxon>
        <taxon>Methylococcaceae</taxon>
        <taxon>Methylocaldum</taxon>
    </lineage>
</organism>
<dbReference type="EMBL" id="OX458333">
    <property type="protein sequence ID" value="CAI8812282.1"/>
    <property type="molecule type" value="Genomic_DNA"/>
</dbReference>
<evidence type="ECO:0000313" key="1">
    <source>
        <dbReference type="EMBL" id="CAI8812282.1"/>
    </source>
</evidence>
<keyword evidence="2" id="KW-1185">Reference proteome</keyword>
<dbReference type="Proteomes" id="UP001162030">
    <property type="component" value="Chromosome"/>
</dbReference>
<sequence length="97" mass="10725">MIYKEFFDRAIPRDSDRLKITGGTGLFKPSPKVVSVPRSPAISLIYQAKITVVIHSCLGSKITRENMHVARNPTRVQACSKMYLPAGKTRCAQGDFG</sequence>